<dbReference type="SMART" id="SM00028">
    <property type="entry name" value="TPR"/>
    <property type="match status" value="3"/>
</dbReference>
<protein>
    <submittedName>
        <fullName evidence="2">Uncharacterized protein</fullName>
    </submittedName>
</protein>
<feature type="compositionally biased region" description="Basic and acidic residues" evidence="1">
    <location>
        <begin position="126"/>
        <end position="173"/>
    </location>
</feature>
<dbReference type="SUPFAM" id="SSF48452">
    <property type="entry name" value="TPR-like"/>
    <property type="match status" value="1"/>
</dbReference>
<dbReference type="PROSITE" id="PS50005">
    <property type="entry name" value="TPR"/>
    <property type="match status" value="1"/>
</dbReference>
<organism evidence="2">
    <name type="scientific">marine metagenome</name>
    <dbReference type="NCBI Taxonomy" id="408172"/>
    <lineage>
        <taxon>unclassified sequences</taxon>
        <taxon>metagenomes</taxon>
        <taxon>ecological metagenomes</taxon>
    </lineage>
</organism>
<feature type="compositionally biased region" description="Basic and acidic residues" evidence="1">
    <location>
        <begin position="187"/>
        <end position="205"/>
    </location>
</feature>
<sequence>MLVLFFSVSLAQDRGQKLYQEQKYDEARAHYDLILSKRENDRAAHFGRGASAYFQNEKETALQSFKQALSTKDSMLQSKTLYNIGNMLYEQQKMDESLAFYKKAMILEPSDHDAKINYELIKRQMRKQEEQEQNQEKNQDSNKNDQNDDNQNKKQGDQKSEDQQKSENHPSEEENKDQDDTQQSRSAKGEQDQKKESEKRSIQNQ</sequence>
<proteinExistence type="predicted"/>
<dbReference type="InterPro" id="IPR019734">
    <property type="entry name" value="TPR_rpt"/>
</dbReference>
<accession>A0A382UA90</accession>
<dbReference type="AlphaFoldDB" id="A0A382UA90"/>
<gene>
    <name evidence="2" type="ORF">METZ01_LOCUS384054</name>
</gene>
<feature type="region of interest" description="Disordered" evidence="1">
    <location>
        <begin position="126"/>
        <end position="205"/>
    </location>
</feature>
<reference evidence="2" key="1">
    <citation type="submission" date="2018-05" db="EMBL/GenBank/DDBJ databases">
        <authorList>
            <person name="Lanie J.A."/>
            <person name="Ng W.-L."/>
            <person name="Kazmierczak K.M."/>
            <person name="Andrzejewski T.M."/>
            <person name="Davidsen T.M."/>
            <person name="Wayne K.J."/>
            <person name="Tettelin H."/>
            <person name="Glass J.I."/>
            <person name="Rusch D."/>
            <person name="Podicherti R."/>
            <person name="Tsui H.-C.T."/>
            <person name="Winkler M.E."/>
        </authorList>
    </citation>
    <scope>NUCLEOTIDE SEQUENCE</scope>
</reference>
<evidence type="ECO:0000313" key="2">
    <source>
        <dbReference type="EMBL" id="SVD31200.1"/>
    </source>
</evidence>
<name>A0A382UA90_9ZZZZ</name>
<evidence type="ECO:0000256" key="1">
    <source>
        <dbReference type="SAM" id="MobiDB-lite"/>
    </source>
</evidence>
<dbReference type="InterPro" id="IPR011990">
    <property type="entry name" value="TPR-like_helical_dom_sf"/>
</dbReference>
<feature type="non-terminal residue" evidence="2">
    <location>
        <position position="205"/>
    </location>
</feature>
<dbReference type="Gene3D" id="1.25.40.10">
    <property type="entry name" value="Tetratricopeptide repeat domain"/>
    <property type="match status" value="1"/>
</dbReference>
<dbReference type="Pfam" id="PF00515">
    <property type="entry name" value="TPR_1"/>
    <property type="match status" value="1"/>
</dbReference>
<dbReference type="EMBL" id="UINC01142704">
    <property type="protein sequence ID" value="SVD31200.1"/>
    <property type="molecule type" value="Genomic_DNA"/>
</dbReference>
<dbReference type="Pfam" id="PF13432">
    <property type="entry name" value="TPR_16"/>
    <property type="match status" value="1"/>
</dbReference>